<evidence type="ECO:0000313" key="1">
    <source>
        <dbReference type="EMBL" id="CAG9949495.1"/>
    </source>
</evidence>
<sequence>MSPSDERLTQSFYDEPELRVAPIPREESYNSSLEHGKSTDVAPQELSNSSREDIDAGGTAAKRPWNPLLWANITYDEQRNKFLWIVPKGNTYDLLMGVLQSQGGTATTSDGTALDHVKLSLGIKSEDEIEDEGIKNEKSEDEGIKNEKSEDEGLWDQTLQWVRIAYDEQSKTYLFIVPEENLHYLLMIELRSQGGSTGNLLIESSSSLDSPPVDDSFDSETTTAIGEEDSAVSMTVSQ</sequence>
<name>A0ACA9U859_BIOOC</name>
<protein>
    <submittedName>
        <fullName evidence="1">Uncharacterized protein</fullName>
    </submittedName>
</protein>
<evidence type="ECO:0000313" key="2">
    <source>
        <dbReference type="Proteomes" id="UP000836387"/>
    </source>
</evidence>
<gene>
    <name evidence="1" type="ORF">CRV2_00018956</name>
</gene>
<dbReference type="EMBL" id="CADEHS020000093">
    <property type="protein sequence ID" value="CAG9949495.1"/>
    <property type="molecule type" value="Genomic_DNA"/>
</dbReference>
<reference evidence="1" key="2">
    <citation type="submission" date="2021-10" db="EMBL/GenBank/DDBJ databases">
        <authorList>
            <person name="Piombo E."/>
        </authorList>
    </citation>
    <scope>NUCLEOTIDE SEQUENCE</scope>
</reference>
<reference evidence="1" key="1">
    <citation type="submission" date="2020-04" db="EMBL/GenBank/DDBJ databases">
        <authorList>
            <person name="Broberg M."/>
        </authorList>
    </citation>
    <scope>NUCLEOTIDE SEQUENCE</scope>
</reference>
<proteinExistence type="predicted"/>
<organism evidence="1 2">
    <name type="scientific">Clonostachys rosea f. rosea IK726</name>
    <dbReference type="NCBI Taxonomy" id="1349383"/>
    <lineage>
        <taxon>Eukaryota</taxon>
        <taxon>Fungi</taxon>
        <taxon>Dikarya</taxon>
        <taxon>Ascomycota</taxon>
        <taxon>Pezizomycotina</taxon>
        <taxon>Sordariomycetes</taxon>
        <taxon>Hypocreomycetidae</taxon>
        <taxon>Hypocreales</taxon>
        <taxon>Bionectriaceae</taxon>
        <taxon>Clonostachys</taxon>
    </lineage>
</organism>
<comment type="caution">
    <text evidence="1">The sequence shown here is derived from an EMBL/GenBank/DDBJ whole genome shotgun (WGS) entry which is preliminary data.</text>
</comment>
<dbReference type="Proteomes" id="UP000836387">
    <property type="component" value="Unassembled WGS sequence"/>
</dbReference>
<accession>A0ACA9U859</accession>
<keyword evidence="2" id="KW-1185">Reference proteome</keyword>